<evidence type="ECO:0000256" key="2">
    <source>
        <dbReference type="ARBA" id="ARBA00022552"/>
    </source>
</evidence>
<dbReference type="SUPFAM" id="SSF50978">
    <property type="entry name" value="WD40 repeat-like"/>
    <property type="match status" value="1"/>
</dbReference>
<dbReference type="Pfam" id="PF00400">
    <property type="entry name" value="WD40"/>
    <property type="match status" value="2"/>
</dbReference>
<feature type="compositionally biased region" description="Acidic residues" evidence="8">
    <location>
        <begin position="96"/>
        <end position="110"/>
    </location>
</feature>
<dbReference type="GO" id="GO:0034388">
    <property type="term" value="C:Pwp2p-containing subcomplex of 90S preribosome"/>
    <property type="evidence" value="ECO:0007669"/>
    <property type="project" value="TreeGrafter"/>
</dbReference>
<keyword evidence="5" id="KW-0539">Nucleus</keyword>
<keyword evidence="2" id="KW-0698">rRNA processing</keyword>
<evidence type="ECO:0000256" key="8">
    <source>
        <dbReference type="SAM" id="MobiDB-lite"/>
    </source>
</evidence>
<keyword evidence="3 7" id="KW-0853">WD repeat</keyword>
<sequence>MPKKKQRIVYRDDPQEKAAELEEFLFGAKSSSARIFERAEPEEEDDMTLADLLHKQGAAGQDSTPLFFEDRAGGPPGPALSDVDASSSSGSGSGGDTDDEDNEDGSDDSEGGVGVVKKATGGSSPSISVSDEEHEDGEAGGREAQGGGKGSSKKGVPRAERSSSSSSGGEEESEDEVPTTSGAHAHPQPPKPQPGRRAPVWADPADAEVAVNLASKARLRKLRASHDQQEVDGSVYESALRKQHSALNPRTSWARLEEGPGRRRRRSGVDGDDLGGSSTSEDGGDDNEEDVAAFMGRVGGLTSNRSAKLPPGKIEATRVKDANHAARSNAVVQSIGWHPSGQLLLTAGLDKKLRMFQVDGLHNPLVQAVHLADCPVQQAAWASGGSQIIAAGRRPHFYVYNVEQGKVERVQGPSGCPGLKSLESFAAPPASCSGNSNSTVAFLGDQGYVPLVSLASRQWVANLKMNGSARCAAYTPDGNELLTLGGDGVVYTWDLRTRRCLSQISDHGNVSPSSLTVSEDGRFFATGSEAGVVNVYRRGAEAASAGLESSMTMGRAVHKPKPLGLGDGMVMGKPLKEIMNLTTKTDTLAFSPDSQVLAIASRMKKDAMRLVHMPTLTVFSNWPTSRSPLHYVHSLAFSPGGGFLAVGNARGRVLLYRLHHYSKI</sequence>
<dbReference type="InterPro" id="IPR019775">
    <property type="entry name" value="WD40_repeat_CS"/>
</dbReference>
<dbReference type="InterPro" id="IPR045161">
    <property type="entry name" value="Utp18"/>
</dbReference>
<evidence type="ECO:0000256" key="4">
    <source>
        <dbReference type="ARBA" id="ARBA00022737"/>
    </source>
</evidence>
<dbReference type="AlphaFoldDB" id="A0A7S3QNQ7"/>
<evidence type="ECO:0000256" key="7">
    <source>
        <dbReference type="PROSITE-ProRule" id="PRU00221"/>
    </source>
</evidence>
<proteinExistence type="inferred from homology"/>
<evidence type="ECO:0000256" key="1">
    <source>
        <dbReference type="ARBA" id="ARBA00004604"/>
    </source>
</evidence>
<evidence type="ECO:0008006" key="10">
    <source>
        <dbReference type="Google" id="ProtNLM"/>
    </source>
</evidence>
<protein>
    <recommendedName>
        <fullName evidence="10">Anaphase-promoting complex subunit 4 WD40 domain-containing protein</fullName>
    </recommendedName>
</protein>
<dbReference type="InterPro" id="IPR001680">
    <property type="entry name" value="WD40_rpt"/>
</dbReference>
<reference evidence="9" key="1">
    <citation type="submission" date="2021-01" db="EMBL/GenBank/DDBJ databases">
        <authorList>
            <person name="Corre E."/>
            <person name="Pelletier E."/>
            <person name="Niang G."/>
            <person name="Scheremetjew M."/>
            <person name="Finn R."/>
            <person name="Kale V."/>
            <person name="Holt S."/>
            <person name="Cochrane G."/>
            <person name="Meng A."/>
            <person name="Brown T."/>
            <person name="Cohen L."/>
        </authorList>
    </citation>
    <scope>NUCLEOTIDE SEQUENCE</scope>
    <source>
        <strain evidence="9">CCMP1320</strain>
    </source>
</reference>
<name>A0A7S3QNQ7_DUNTE</name>
<dbReference type="Gene3D" id="2.130.10.10">
    <property type="entry name" value="YVTN repeat-like/Quinoprotein amine dehydrogenase"/>
    <property type="match status" value="1"/>
</dbReference>
<dbReference type="EMBL" id="HBIP01006109">
    <property type="protein sequence ID" value="CAE0488045.1"/>
    <property type="molecule type" value="Transcribed_RNA"/>
</dbReference>
<accession>A0A7S3QNQ7</accession>
<feature type="repeat" description="WD" evidence="7">
    <location>
        <begin position="473"/>
        <end position="503"/>
    </location>
</feature>
<feature type="compositionally biased region" description="Low complexity" evidence="8">
    <location>
        <begin position="81"/>
        <end position="90"/>
    </location>
</feature>
<feature type="region of interest" description="Disordered" evidence="8">
    <location>
        <begin position="222"/>
        <end position="288"/>
    </location>
</feature>
<dbReference type="InterPro" id="IPR015943">
    <property type="entry name" value="WD40/YVTN_repeat-like_dom_sf"/>
</dbReference>
<gene>
    <name evidence="9" type="ORF">DTER00134_LOCUS3108</name>
</gene>
<dbReference type="SMART" id="SM00320">
    <property type="entry name" value="WD40"/>
    <property type="match status" value="6"/>
</dbReference>
<dbReference type="InterPro" id="IPR036322">
    <property type="entry name" value="WD40_repeat_dom_sf"/>
</dbReference>
<keyword evidence="4" id="KW-0677">Repeat</keyword>
<evidence type="ECO:0000256" key="6">
    <source>
        <dbReference type="ARBA" id="ARBA00025767"/>
    </source>
</evidence>
<evidence type="ECO:0000256" key="5">
    <source>
        <dbReference type="ARBA" id="ARBA00023242"/>
    </source>
</evidence>
<evidence type="ECO:0000313" key="9">
    <source>
        <dbReference type="EMBL" id="CAE0488045.1"/>
    </source>
</evidence>
<feature type="region of interest" description="Disordered" evidence="8">
    <location>
        <begin position="39"/>
        <end position="203"/>
    </location>
</feature>
<dbReference type="GO" id="GO:0032040">
    <property type="term" value="C:small-subunit processome"/>
    <property type="evidence" value="ECO:0007669"/>
    <property type="project" value="TreeGrafter"/>
</dbReference>
<evidence type="ECO:0000256" key="3">
    <source>
        <dbReference type="ARBA" id="ARBA00022574"/>
    </source>
</evidence>
<dbReference type="PANTHER" id="PTHR18359">
    <property type="entry name" value="WD-REPEAT PROTEIN-RELATED"/>
    <property type="match status" value="1"/>
</dbReference>
<dbReference type="PROSITE" id="PS00678">
    <property type="entry name" value="WD_REPEATS_1"/>
    <property type="match status" value="1"/>
</dbReference>
<comment type="similarity">
    <text evidence="6">Belongs to the WD repeat UTP18 family.</text>
</comment>
<dbReference type="GO" id="GO:0006364">
    <property type="term" value="P:rRNA processing"/>
    <property type="evidence" value="ECO:0007669"/>
    <property type="project" value="UniProtKB-KW"/>
</dbReference>
<organism evidence="9">
    <name type="scientific">Dunaliella tertiolecta</name>
    <name type="common">Green alga</name>
    <dbReference type="NCBI Taxonomy" id="3047"/>
    <lineage>
        <taxon>Eukaryota</taxon>
        <taxon>Viridiplantae</taxon>
        <taxon>Chlorophyta</taxon>
        <taxon>core chlorophytes</taxon>
        <taxon>Chlorophyceae</taxon>
        <taxon>CS clade</taxon>
        <taxon>Chlamydomonadales</taxon>
        <taxon>Dunaliellaceae</taxon>
        <taxon>Dunaliella</taxon>
    </lineage>
</organism>
<dbReference type="PROSITE" id="PS50082">
    <property type="entry name" value="WD_REPEATS_2"/>
    <property type="match status" value="1"/>
</dbReference>
<comment type="subcellular location">
    <subcellularLocation>
        <location evidence="1">Nucleus</location>
        <location evidence="1">Nucleolus</location>
    </subcellularLocation>
</comment>
<dbReference type="PANTHER" id="PTHR18359:SF0">
    <property type="entry name" value="U3 SMALL NUCLEOLAR RNA-ASSOCIATED PROTEIN 18 HOMOLOG"/>
    <property type="match status" value="1"/>
</dbReference>